<protein>
    <submittedName>
        <fullName evidence="2">Uncharacterized protein</fullName>
    </submittedName>
</protein>
<accession>A0A1S2LEA5</accession>
<keyword evidence="3" id="KW-1185">Reference proteome</keyword>
<name>A0A1S2LEA5_9BACI</name>
<gene>
    <name evidence="2" type="ORF">BKP35_13270</name>
</gene>
<organism evidence="2 3">
    <name type="scientific">Anaerobacillus arseniciselenatis</name>
    <dbReference type="NCBI Taxonomy" id="85682"/>
    <lineage>
        <taxon>Bacteria</taxon>
        <taxon>Bacillati</taxon>
        <taxon>Bacillota</taxon>
        <taxon>Bacilli</taxon>
        <taxon>Bacillales</taxon>
        <taxon>Bacillaceae</taxon>
        <taxon>Anaerobacillus</taxon>
    </lineage>
</organism>
<feature type="transmembrane region" description="Helical" evidence="1">
    <location>
        <begin position="9"/>
        <end position="24"/>
    </location>
</feature>
<dbReference type="Proteomes" id="UP000180098">
    <property type="component" value="Unassembled WGS sequence"/>
</dbReference>
<proteinExistence type="predicted"/>
<keyword evidence="1" id="KW-1133">Transmembrane helix</keyword>
<keyword evidence="1" id="KW-0472">Membrane</keyword>
<comment type="caution">
    <text evidence="2">The sequence shown here is derived from an EMBL/GenBank/DDBJ whole genome shotgun (WGS) entry which is preliminary data.</text>
</comment>
<evidence type="ECO:0000313" key="3">
    <source>
        <dbReference type="Proteomes" id="UP000180098"/>
    </source>
</evidence>
<sequence length="197" mass="23486">MINLSKKQYYFLVFLLFIAVMYGYKKHQEVSNQHNYLNPLLMEKVHAIQKEIHTASSILTTAMDENQIPYAQWMQLKNAYKTIEHASYEIEKMARAIYPNRAKGLENATKTTSYLMASDLVYIEDNFIEANLDRSDMITFSAEERELLEPIYNTTLAWRKISGQYYVVTYIITRKYWVDMMKEIQEESILYQKDYYK</sequence>
<evidence type="ECO:0000256" key="1">
    <source>
        <dbReference type="SAM" id="Phobius"/>
    </source>
</evidence>
<evidence type="ECO:0000313" key="2">
    <source>
        <dbReference type="EMBL" id="OIJ10654.1"/>
    </source>
</evidence>
<dbReference type="AlphaFoldDB" id="A0A1S2LEA5"/>
<reference evidence="2 3" key="1">
    <citation type="submission" date="2016-10" db="EMBL/GenBank/DDBJ databases">
        <title>Draft genome sequences of four alkaliphilic bacteria belonging to the Anaerobacillus genus.</title>
        <authorList>
            <person name="Bassil N.M."/>
            <person name="Lloyd J.R."/>
        </authorList>
    </citation>
    <scope>NUCLEOTIDE SEQUENCE [LARGE SCALE GENOMIC DNA]</scope>
    <source>
        <strain evidence="2 3">DSM 15340</strain>
    </source>
</reference>
<keyword evidence="1" id="KW-0812">Transmembrane</keyword>
<dbReference type="EMBL" id="MLQQ01000039">
    <property type="protein sequence ID" value="OIJ10654.1"/>
    <property type="molecule type" value="Genomic_DNA"/>
</dbReference>